<dbReference type="RefSeq" id="WP_014501160.1">
    <property type="nucleotide sequence ID" value="NC_017262.1"/>
</dbReference>
<dbReference type="KEGG" id="zmm:Zmob_1603"/>
<evidence type="ECO:0008006" key="3">
    <source>
        <dbReference type="Google" id="ProtNLM"/>
    </source>
</evidence>
<evidence type="ECO:0000313" key="2">
    <source>
        <dbReference type="Proteomes" id="UP000001494"/>
    </source>
</evidence>
<dbReference type="EMBL" id="CP002850">
    <property type="protein sequence ID" value="AEH63417.1"/>
    <property type="molecule type" value="Genomic_DNA"/>
</dbReference>
<dbReference type="Pfam" id="PF09866">
    <property type="entry name" value="DUF2093"/>
    <property type="match status" value="1"/>
</dbReference>
<dbReference type="eggNOG" id="COG3908">
    <property type="taxonomic scope" value="Bacteria"/>
</dbReference>
<dbReference type="OrthoDB" id="9801906at2"/>
<dbReference type="InterPro" id="IPR018661">
    <property type="entry name" value="DUF2093"/>
</dbReference>
<evidence type="ECO:0000313" key="1">
    <source>
        <dbReference type="EMBL" id="AEH63417.1"/>
    </source>
</evidence>
<dbReference type="Proteomes" id="UP000001494">
    <property type="component" value="Chromosome"/>
</dbReference>
<accession>A0A0H3G8F3</accession>
<dbReference type="AlphaFoldDB" id="A0A0H3G8F3"/>
<gene>
    <name evidence="1" type="ordered locus">Zmob_1603</name>
</gene>
<name>A0A0H3G8F3_ZYMMA</name>
<organism evidence="1 2">
    <name type="scientific">Zymomonas mobilis subsp. mobilis (strain ATCC 10988 / DSM 424 / LMG 404 / NCIMB 8938 / NRRL B-806 / ZM1)</name>
    <dbReference type="NCBI Taxonomy" id="555217"/>
    <lineage>
        <taxon>Bacteria</taxon>
        <taxon>Pseudomonadati</taxon>
        <taxon>Pseudomonadota</taxon>
        <taxon>Alphaproteobacteria</taxon>
        <taxon>Sphingomonadales</taxon>
        <taxon>Zymomonadaceae</taxon>
        <taxon>Zymomonas</taxon>
    </lineage>
</organism>
<dbReference type="HOGENOM" id="CLU_176817_1_0_5"/>
<protein>
    <recommendedName>
        <fullName evidence="3">DUF2093 domain-containing protein</fullName>
    </recommendedName>
</protein>
<reference evidence="1 2" key="1">
    <citation type="journal article" date="2011" name="J. Bacteriol.">
        <title>Genome sequence of the ethanol-producing Zymomonas mobilis subsp. mobilis lectotype strain ATCC 10988.</title>
        <authorList>
            <person name="Pappas K.M."/>
            <person name="Kouvelis V.N."/>
            <person name="Saunders E."/>
            <person name="Brettin T.S."/>
            <person name="Bruce D."/>
            <person name="Detter C."/>
            <person name="Balakireva M."/>
            <person name="Han C.S."/>
            <person name="Savvakis G."/>
            <person name="Kyrpides N.C."/>
            <person name="Typas M.A."/>
        </authorList>
    </citation>
    <scope>NUCLEOTIDE SEQUENCE [LARGE SCALE GENOMIC DNA]</scope>
    <source>
        <strain evidence="2">ATCC 10988 / DSM 424 / CCUG 17860 / LMG 404 / NCIMB 8938 / NRRL B-806 / ZM1</strain>
    </source>
</reference>
<sequence length="76" mass="8631">MLIPGFKKDQPAKVEYLDGHFRLLSRGSHVICAISGKSIDLDSLHYWSVEKQEPYASAYEAEIAYSREQEAKKDNA</sequence>
<proteinExistence type="predicted"/>